<name>A0A6J4UR64_9BACT</name>
<reference evidence="2" key="1">
    <citation type="submission" date="2020-02" db="EMBL/GenBank/DDBJ databases">
        <authorList>
            <person name="Meier V. D."/>
        </authorList>
    </citation>
    <scope>NUCLEOTIDE SEQUENCE</scope>
    <source>
        <strain evidence="2">AVDCRST_MAG49</strain>
    </source>
</reference>
<dbReference type="EMBL" id="CADCWG010000152">
    <property type="protein sequence ID" value="CAA9558166.1"/>
    <property type="molecule type" value="Genomic_DNA"/>
</dbReference>
<accession>A0A6J4UR64</accession>
<proteinExistence type="predicted"/>
<organism evidence="2">
    <name type="scientific">uncultured Thermomicrobiales bacterium</name>
    <dbReference type="NCBI Taxonomy" id="1645740"/>
    <lineage>
        <taxon>Bacteria</taxon>
        <taxon>Pseudomonadati</taxon>
        <taxon>Thermomicrobiota</taxon>
        <taxon>Thermomicrobia</taxon>
        <taxon>Thermomicrobiales</taxon>
        <taxon>environmental samples</taxon>
    </lineage>
</organism>
<evidence type="ECO:0000313" key="2">
    <source>
        <dbReference type="EMBL" id="CAA9558166.1"/>
    </source>
</evidence>
<feature type="region of interest" description="Disordered" evidence="1">
    <location>
        <begin position="1"/>
        <end position="56"/>
    </location>
</feature>
<feature type="compositionally biased region" description="Polar residues" evidence="1">
    <location>
        <begin position="14"/>
        <end position="23"/>
    </location>
</feature>
<gene>
    <name evidence="2" type="ORF">AVDCRST_MAG49-2169</name>
</gene>
<sequence>MGARWHLQGDGRDSTSQGPQSQVFPFDGLHGRYQSNQQAPHRSRRRAGNRQDTDTSLARFLAEAGRTADS</sequence>
<dbReference type="AlphaFoldDB" id="A0A6J4UR64"/>
<evidence type="ECO:0000256" key="1">
    <source>
        <dbReference type="SAM" id="MobiDB-lite"/>
    </source>
</evidence>
<protein>
    <submittedName>
        <fullName evidence="2">Uncharacterized protein</fullName>
    </submittedName>
</protein>